<dbReference type="InterPro" id="IPR004389">
    <property type="entry name" value="Ribosomal_uL18_bac-type"/>
</dbReference>
<evidence type="ECO:0000256" key="1">
    <source>
        <dbReference type="ARBA" id="ARBA00007116"/>
    </source>
</evidence>
<evidence type="ECO:0000256" key="2">
    <source>
        <dbReference type="ARBA" id="ARBA00022730"/>
    </source>
</evidence>
<dbReference type="GO" id="GO:0008097">
    <property type="term" value="F:5S rRNA binding"/>
    <property type="evidence" value="ECO:0007669"/>
    <property type="project" value="TreeGrafter"/>
</dbReference>
<dbReference type="FunFam" id="3.30.420.100:FF:000001">
    <property type="entry name" value="50S ribosomal protein L18"/>
    <property type="match status" value="1"/>
</dbReference>
<evidence type="ECO:0000256" key="6">
    <source>
        <dbReference type="ARBA" id="ARBA00035197"/>
    </source>
</evidence>
<dbReference type="GO" id="GO:0006412">
    <property type="term" value="P:translation"/>
    <property type="evidence" value="ECO:0007669"/>
    <property type="project" value="UniProtKB-UniRule"/>
</dbReference>
<dbReference type="CDD" id="cd00432">
    <property type="entry name" value="Ribosomal_L18_L5e"/>
    <property type="match status" value="1"/>
</dbReference>
<protein>
    <recommendedName>
        <fullName evidence="6 7">Large ribosomal subunit protein uL18</fullName>
    </recommendedName>
</protein>
<evidence type="ECO:0000256" key="3">
    <source>
        <dbReference type="ARBA" id="ARBA00022884"/>
    </source>
</evidence>
<evidence type="ECO:0000256" key="4">
    <source>
        <dbReference type="ARBA" id="ARBA00022980"/>
    </source>
</evidence>
<dbReference type="NCBIfam" id="TIGR00060">
    <property type="entry name" value="L18_bact"/>
    <property type="match status" value="1"/>
</dbReference>
<evidence type="ECO:0000256" key="5">
    <source>
        <dbReference type="ARBA" id="ARBA00023274"/>
    </source>
</evidence>
<evidence type="ECO:0000313" key="8">
    <source>
        <dbReference type="EMBL" id="OGY26774.1"/>
    </source>
</evidence>
<keyword evidence="4 7" id="KW-0689">Ribosomal protein</keyword>
<evidence type="ECO:0000256" key="7">
    <source>
        <dbReference type="HAMAP-Rule" id="MF_01337"/>
    </source>
</evidence>
<comment type="similarity">
    <text evidence="1 7">Belongs to the universal ribosomal protein uL18 family.</text>
</comment>
<evidence type="ECO:0000313" key="9">
    <source>
        <dbReference type="Proteomes" id="UP000176389"/>
    </source>
</evidence>
<name>A0A1G1WGK2_9BACT</name>
<gene>
    <name evidence="7" type="primary">rplR</name>
    <name evidence="8" type="ORF">A2Z11_02265</name>
</gene>
<dbReference type="PANTHER" id="PTHR12899:SF3">
    <property type="entry name" value="LARGE RIBOSOMAL SUBUNIT PROTEIN UL18M"/>
    <property type="match status" value="1"/>
</dbReference>
<comment type="subunit">
    <text evidence="7">Part of the 50S ribosomal subunit; part of the 5S rRNA/L5/L18/L25 subcomplex. Contacts the 5S and 23S rRNAs.</text>
</comment>
<sequence>MDSAARSSRKRSIRKAISGTKIRPRLNVFRSSKHIYAALIDDSEGKTLVSVSEKDIKVKDKLPKTGKAFLVGKVIAEKAKKKGFSKVIFDRAGYLYHGRVKELAQGAREAGLKF</sequence>
<dbReference type="SUPFAM" id="SSF53137">
    <property type="entry name" value="Translational machinery components"/>
    <property type="match status" value="1"/>
</dbReference>
<accession>A0A1G1WGK2</accession>
<dbReference type="AlphaFoldDB" id="A0A1G1WGK2"/>
<proteinExistence type="inferred from homology"/>
<dbReference type="HAMAP" id="MF_01337_B">
    <property type="entry name" value="Ribosomal_uL18_B"/>
    <property type="match status" value="1"/>
</dbReference>
<dbReference type="Pfam" id="PF00861">
    <property type="entry name" value="Ribosomal_L18p"/>
    <property type="match status" value="1"/>
</dbReference>
<dbReference type="GO" id="GO:0003735">
    <property type="term" value="F:structural constituent of ribosome"/>
    <property type="evidence" value="ECO:0007669"/>
    <property type="project" value="InterPro"/>
</dbReference>
<dbReference type="GO" id="GO:0022625">
    <property type="term" value="C:cytosolic large ribosomal subunit"/>
    <property type="evidence" value="ECO:0007669"/>
    <property type="project" value="TreeGrafter"/>
</dbReference>
<comment type="function">
    <text evidence="7">This is one of the proteins that bind and probably mediate the attachment of the 5S RNA into the large ribosomal subunit, where it forms part of the central protuberance.</text>
</comment>
<keyword evidence="3 7" id="KW-0694">RNA-binding</keyword>
<dbReference type="Proteomes" id="UP000176389">
    <property type="component" value="Unassembled WGS sequence"/>
</dbReference>
<keyword evidence="2 7" id="KW-0699">rRNA-binding</keyword>
<dbReference type="InterPro" id="IPR057268">
    <property type="entry name" value="Ribosomal_L18"/>
</dbReference>
<dbReference type="Gene3D" id="3.30.420.100">
    <property type="match status" value="1"/>
</dbReference>
<reference evidence="8 9" key="1">
    <citation type="journal article" date="2016" name="Nat. Commun.">
        <title>Thousands of microbial genomes shed light on interconnected biogeochemical processes in an aquifer system.</title>
        <authorList>
            <person name="Anantharaman K."/>
            <person name="Brown C.T."/>
            <person name="Hug L.A."/>
            <person name="Sharon I."/>
            <person name="Castelle C.J."/>
            <person name="Probst A.J."/>
            <person name="Thomas B.C."/>
            <person name="Singh A."/>
            <person name="Wilkins M.J."/>
            <person name="Karaoz U."/>
            <person name="Brodie E.L."/>
            <person name="Williams K.H."/>
            <person name="Hubbard S.S."/>
            <person name="Banfield J.F."/>
        </authorList>
    </citation>
    <scope>NUCLEOTIDE SEQUENCE [LARGE SCALE GENOMIC DNA]</scope>
</reference>
<comment type="caution">
    <text evidence="8">The sequence shown here is derived from an EMBL/GenBank/DDBJ whole genome shotgun (WGS) entry which is preliminary data.</text>
</comment>
<dbReference type="STRING" id="1802596.A2Z11_02265"/>
<keyword evidence="5 7" id="KW-0687">Ribonucleoprotein</keyword>
<organism evidence="8 9">
    <name type="scientific">Candidatus Woykebacteria bacterium RBG_16_43_9</name>
    <dbReference type="NCBI Taxonomy" id="1802596"/>
    <lineage>
        <taxon>Bacteria</taxon>
        <taxon>Candidatus Woykeibacteriota</taxon>
    </lineage>
</organism>
<dbReference type="InterPro" id="IPR005484">
    <property type="entry name" value="Ribosomal_uL18_bac/plant/anim"/>
</dbReference>
<dbReference type="PANTHER" id="PTHR12899">
    <property type="entry name" value="39S RIBOSOMAL PROTEIN L18, MITOCHONDRIAL"/>
    <property type="match status" value="1"/>
</dbReference>
<dbReference type="EMBL" id="MHCS01000010">
    <property type="protein sequence ID" value="OGY26774.1"/>
    <property type="molecule type" value="Genomic_DNA"/>
</dbReference>